<comment type="caution">
    <text evidence="1">The sequence shown here is derived from an EMBL/GenBank/DDBJ whole genome shotgun (WGS) entry which is preliminary data.</text>
</comment>
<organism evidence="1 2">
    <name type="scientific">Marinomonas vulgaris</name>
    <dbReference type="NCBI Taxonomy" id="2823372"/>
    <lineage>
        <taxon>Bacteria</taxon>
        <taxon>Pseudomonadati</taxon>
        <taxon>Pseudomonadota</taxon>
        <taxon>Gammaproteobacteria</taxon>
        <taxon>Oceanospirillales</taxon>
        <taxon>Oceanospirillaceae</taxon>
        <taxon>Marinomonas</taxon>
    </lineage>
</organism>
<dbReference type="Gene3D" id="3.40.190.10">
    <property type="entry name" value="Periplasmic binding protein-like II"/>
    <property type="match status" value="2"/>
</dbReference>
<dbReference type="SUPFAM" id="SSF53850">
    <property type="entry name" value="Periplasmic binding protein-like II"/>
    <property type="match status" value="1"/>
</dbReference>
<dbReference type="InterPro" id="IPR050682">
    <property type="entry name" value="ModA/WtpA"/>
</dbReference>
<sequence length="261" mass="28980">MKRMLCVFALIPFLVSCDDSTDKVENVPELLVYCGITMAHPIKDIAALVEKEKGVKILISQGGSEDLYKSLSSSRKGDLYLPGSASYRERHLDEGLFGDYVLVGYNQAALIVQKGNPKGIKPNIDELLRKDVAAIIGNATTGSIGRETKLILDRHGNYTKVLESSVFVTTDSRNLNKALRDGEADVIINWRATAFFDENRAYMDIVDLSIKEATPKALILNTLTFSKYPEISQYFLDVAKSERGQKIFRDYGFLGAADIEL</sequence>
<gene>
    <name evidence="1" type="ORF">J9B83_02430</name>
</gene>
<dbReference type="Pfam" id="PF13531">
    <property type="entry name" value="SBP_bac_11"/>
    <property type="match status" value="1"/>
</dbReference>
<dbReference type="PROSITE" id="PS51257">
    <property type="entry name" value="PROKAR_LIPOPROTEIN"/>
    <property type="match status" value="1"/>
</dbReference>
<keyword evidence="2" id="KW-1185">Reference proteome</keyword>
<reference evidence="1 2" key="1">
    <citation type="submission" date="2021-04" db="EMBL/GenBank/DDBJ databases">
        <authorList>
            <person name="Sun C."/>
        </authorList>
    </citation>
    <scope>NUCLEOTIDE SEQUENCE [LARGE SCALE GENOMIC DNA]</scope>
    <source>
        <strain evidence="1 2">A79</strain>
    </source>
</reference>
<dbReference type="Proteomes" id="UP000679722">
    <property type="component" value="Unassembled WGS sequence"/>
</dbReference>
<dbReference type="PANTHER" id="PTHR30632:SF0">
    <property type="entry name" value="SULFATE-BINDING PROTEIN"/>
    <property type="match status" value="1"/>
</dbReference>
<protein>
    <submittedName>
        <fullName evidence="1">Substrate-binding domain-containing protein</fullName>
    </submittedName>
</protein>
<accession>A0ABS5H7V1</accession>
<evidence type="ECO:0000313" key="2">
    <source>
        <dbReference type="Proteomes" id="UP000679722"/>
    </source>
</evidence>
<evidence type="ECO:0000313" key="1">
    <source>
        <dbReference type="EMBL" id="MBR7887783.1"/>
    </source>
</evidence>
<name>A0ABS5H7V1_9GAMM</name>
<dbReference type="EMBL" id="JAGSSV010000002">
    <property type="protein sequence ID" value="MBR7887783.1"/>
    <property type="molecule type" value="Genomic_DNA"/>
</dbReference>
<reference evidence="2" key="2">
    <citation type="submission" date="2023-07" db="EMBL/GenBank/DDBJ databases">
        <title>Marinomonas vulgaris A79, complete genome.</title>
        <authorList>
            <person name="Ying J.-J."/>
        </authorList>
    </citation>
    <scope>NUCLEOTIDE SEQUENCE [LARGE SCALE GENOMIC DNA]</scope>
    <source>
        <strain evidence="2">A79</strain>
    </source>
</reference>
<dbReference type="PANTHER" id="PTHR30632">
    <property type="entry name" value="MOLYBDATE-BINDING PERIPLASMIC PROTEIN"/>
    <property type="match status" value="1"/>
</dbReference>
<proteinExistence type="predicted"/>
<dbReference type="RefSeq" id="WP_211535139.1">
    <property type="nucleotide sequence ID" value="NZ_JAGSSV010000002.1"/>
</dbReference>